<gene>
    <name evidence="2" type="ORF">UFOVP1655_161</name>
</gene>
<dbReference type="InterPro" id="IPR011032">
    <property type="entry name" value="GroES-like_sf"/>
</dbReference>
<proteinExistence type="predicted"/>
<organism evidence="2">
    <name type="scientific">uncultured Caudovirales phage</name>
    <dbReference type="NCBI Taxonomy" id="2100421"/>
    <lineage>
        <taxon>Viruses</taxon>
        <taxon>Duplodnaviria</taxon>
        <taxon>Heunggongvirae</taxon>
        <taxon>Uroviricota</taxon>
        <taxon>Caudoviricetes</taxon>
        <taxon>Peduoviridae</taxon>
        <taxon>Maltschvirus</taxon>
        <taxon>Maltschvirus maltsch</taxon>
    </lineage>
</organism>
<dbReference type="EMBL" id="LR797523">
    <property type="protein sequence ID" value="CAB4222641.1"/>
    <property type="molecule type" value="Genomic_DNA"/>
</dbReference>
<dbReference type="SMART" id="SM00883">
    <property type="entry name" value="Cpn10"/>
    <property type="match status" value="1"/>
</dbReference>
<evidence type="ECO:0000313" key="2">
    <source>
        <dbReference type="EMBL" id="CAB4222641.1"/>
    </source>
</evidence>
<protein>
    <submittedName>
        <fullName evidence="2">GroS Co-chaperonin GroES (HSP10)</fullName>
    </submittedName>
</protein>
<sequence length="88" mass="9907">MTHYLKPINNTAIIEMLEKEKISTGGIILTRNDPKEITKGRVLAIGPNCKDIKEGDIILPNWNAARKNDINDETFFVISEDEIIAILD</sequence>
<accession>A0A6J5T6F3</accession>
<dbReference type="GO" id="GO:0044183">
    <property type="term" value="F:protein folding chaperone"/>
    <property type="evidence" value="ECO:0007669"/>
    <property type="project" value="InterPro"/>
</dbReference>
<name>A0A6J5T6F3_9CAUD</name>
<dbReference type="GO" id="GO:0005524">
    <property type="term" value="F:ATP binding"/>
    <property type="evidence" value="ECO:0007669"/>
    <property type="project" value="InterPro"/>
</dbReference>
<dbReference type="InterPro" id="IPR020818">
    <property type="entry name" value="Chaperonin_GroES"/>
</dbReference>
<dbReference type="PRINTS" id="PR00297">
    <property type="entry name" value="CHAPERONIN10"/>
</dbReference>
<evidence type="ECO:0000256" key="1">
    <source>
        <dbReference type="ARBA" id="ARBA00023186"/>
    </source>
</evidence>
<dbReference type="CDD" id="cd00320">
    <property type="entry name" value="cpn10"/>
    <property type="match status" value="1"/>
</dbReference>
<dbReference type="Gene3D" id="2.30.33.40">
    <property type="entry name" value="GroES chaperonin"/>
    <property type="match status" value="1"/>
</dbReference>
<dbReference type="SUPFAM" id="SSF50129">
    <property type="entry name" value="GroES-like"/>
    <property type="match status" value="1"/>
</dbReference>
<keyword evidence="1" id="KW-0143">Chaperone</keyword>
<reference evidence="2" key="1">
    <citation type="submission" date="2020-05" db="EMBL/GenBank/DDBJ databases">
        <authorList>
            <person name="Chiriac C."/>
            <person name="Salcher M."/>
            <person name="Ghai R."/>
            <person name="Kavagutti S V."/>
        </authorList>
    </citation>
    <scope>NUCLEOTIDE SEQUENCE</scope>
</reference>
<dbReference type="Pfam" id="PF00166">
    <property type="entry name" value="Cpn10"/>
    <property type="match status" value="1"/>
</dbReference>
<dbReference type="InterPro" id="IPR037124">
    <property type="entry name" value="Chaperonin_GroES_sf"/>
</dbReference>